<dbReference type="InterPro" id="IPR047128">
    <property type="entry name" value="PhyH"/>
</dbReference>
<dbReference type="PANTHER" id="PTHR21308:SF8">
    <property type="entry name" value="PHYTANOYL-COA DIOXYGENASE FAMILY PROTEIN (AFU_ORTHOLOGUE AFUA_2G09620)"/>
    <property type="match status" value="1"/>
</dbReference>
<keyword evidence="3" id="KW-1185">Reference proteome</keyword>
<evidence type="ECO:0000313" key="3">
    <source>
        <dbReference type="Proteomes" id="UP000053029"/>
    </source>
</evidence>
<name>A0A0D2H6Z1_9EURO</name>
<reference evidence="2 3" key="1">
    <citation type="submission" date="2015-01" db="EMBL/GenBank/DDBJ databases">
        <title>The Genome Sequence of Fonsecaea pedrosoi CBS 271.37.</title>
        <authorList>
            <consortium name="The Broad Institute Genomics Platform"/>
            <person name="Cuomo C."/>
            <person name="de Hoog S."/>
            <person name="Gorbushina A."/>
            <person name="Stielow B."/>
            <person name="Teixiera M."/>
            <person name="Abouelleil A."/>
            <person name="Chapman S.B."/>
            <person name="Priest M."/>
            <person name="Young S.K."/>
            <person name="Wortman J."/>
            <person name="Nusbaum C."/>
            <person name="Birren B."/>
        </authorList>
    </citation>
    <scope>NUCLEOTIDE SEQUENCE [LARGE SCALE GENOMIC DNA]</scope>
    <source>
        <strain evidence="2 3">CBS 271.37</strain>
    </source>
</reference>
<dbReference type="VEuPathDB" id="FungiDB:Z517_07019"/>
<dbReference type="PANTHER" id="PTHR21308">
    <property type="entry name" value="PHYTANOYL-COA ALPHA-HYDROXYLASE"/>
    <property type="match status" value="1"/>
</dbReference>
<dbReference type="AlphaFoldDB" id="A0A0D2H6Z1"/>
<accession>A0A0D2H6Z1</accession>
<dbReference type="RefSeq" id="XP_013284212.1">
    <property type="nucleotide sequence ID" value="XM_013428758.1"/>
</dbReference>
<evidence type="ECO:0000313" key="2">
    <source>
        <dbReference type="EMBL" id="KIW80404.1"/>
    </source>
</evidence>
<proteinExistence type="predicted"/>
<evidence type="ECO:0008006" key="4">
    <source>
        <dbReference type="Google" id="ProtNLM"/>
    </source>
</evidence>
<dbReference type="InterPro" id="IPR008775">
    <property type="entry name" value="Phytyl_CoA_dOase-like"/>
</dbReference>
<dbReference type="GO" id="GO:0001561">
    <property type="term" value="P:fatty acid alpha-oxidation"/>
    <property type="evidence" value="ECO:0007669"/>
    <property type="project" value="InterPro"/>
</dbReference>
<feature type="region of interest" description="Disordered" evidence="1">
    <location>
        <begin position="1"/>
        <end position="45"/>
    </location>
</feature>
<feature type="compositionally biased region" description="Low complexity" evidence="1">
    <location>
        <begin position="1"/>
        <end position="18"/>
    </location>
</feature>
<dbReference type="GO" id="GO:0048244">
    <property type="term" value="F:phytanoyl-CoA dioxygenase activity"/>
    <property type="evidence" value="ECO:0007669"/>
    <property type="project" value="InterPro"/>
</dbReference>
<dbReference type="GeneID" id="25306509"/>
<dbReference type="HOGENOM" id="CLU_063392_0_0_1"/>
<dbReference type="OrthoDB" id="187894at2759"/>
<gene>
    <name evidence="2" type="ORF">Z517_07019</name>
</gene>
<dbReference type="Pfam" id="PF05721">
    <property type="entry name" value="PhyH"/>
    <property type="match status" value="1"/>
</dbReference>
<sequence length="451" mass="48990">MASGSTSSSGSLANGQSAPNGVNNVSSLSISSQSDPQTPRVPRRLYSLSQPPSLSAFKTLCSQSTSREIYPHASAVVSNIPVYELPTEADAFADPGFIDALQDEWHHILLSGPGVVVLRNFVPDRKLIEQVNAVFEAIIAAESELLAQGGHGRDKGDHFAASGKNARIWNSFQKHAERDPASFVQYYSSRYLAAMCAAWLGPAYQITAQVNIVRPGGQPQVSHRDYHLGFQTTAACALYPSAMQVATQFLTLQGAVAHTDMTLASGPTRFLPFSQQFEPGYMAFRLREFQEFFDQNWVSCALNMGDAVFFNPALFHAAGENRTPDVHRSANLLQVSSAFGKTMETVDTLAIISRCWDDVRKLYVEEWGGGGGGLDRTELLQNGGVTSRVHAILDAIANGYPFPTNLDRRPPAPGGMAPESEVDILRKGLLEGWDVKKVVAALEVIRTDSMP</sequence>
<dbReference type="Proteomes" id="UP000053029">
    <property type="component" value="Unassembled WGS sequence"/>
</dbReference>
<dbReference type="STRING" id="1442368.A0A0D2H6Z1"/>
<evidence type="ECO:0000256" key="1">
    <source>
        <dbReference type="SAM" id="MobiDB-lite"/>
    </source>
</evidence>
<dbReference type="EMBL" id="KN846972">
    <property type="protein sequence ID" value="KIW80404.1"/>
    <property type="molecule type" value="Genomic_DNA"/>
</dbReference>
<protein>
    <recommendedName>
        <fullName evidence="4">Phytanoyl-CoA dioxygenase</fullName>
    </recommendedName>
</protein>
<dbReference type="SUPFAM" id="SSF51197">
    <property type="entry name" value="Clavaminate synthase-like"/>
    <property type="match status" value="1"/>
</dbReference>
<organism evidence="2 3">
    <name type="scientific">Fonsecaea pedrosoi CBS 271.37</name>
    <dbReference type="NCBI Taxonomy" id="1442368"/>
    <lineage>
        <taxon>Eukaryota</taxon>
        <taxon>Fungi</taxon>
        <taxon>Dikarya</taxon>
        <taxon>Ascomycota</taxon>
        <taxon>Pezizomycotina</taxon>
        <taxon>Eurotiomycetes</taxon>
        <taxon>Chaetothyriomycetidae</taxon>
        <taxon>Chaetothyriales</taxon>
        <taxon>Herpotrichiellaceae</taxon>
        <taxon>Fonsecaea</taxon>
    </lineage>
</organism>
<dbReference type="Gene3D" id="2.60.120.620">
    <property type="entry name" value="q2cbj1_9rhob like domain"/>
    <property type="match status" value="1"/>
</dbReference>